<proteinExistence type="predicted"/>
<feature type="transmembrane region" description="Helical" evidence="1">
    <location>
        <begin position="161"/>
        <end position="181"/>
    </location>
</feature>
<dbReference type="EMBL" id="CABCSJ010000005">
    <property type="protein sequence ID" value="VST69815.1"/>
    <property type="molecule type" value="Genomic_DNA"/>
</dbReference>
<feature type="transmembrane region" description="Helical" evidence="1">
    <location>
        <begin position="41"/>
        <end position="60"/>
    </location>
</feature>
<evidence type="ECO:0000256" key="1">
    <source>
        <dbReference type="SAM" id="Phobius"/>
    </source>
</evidence>
<dbReference type="EMBL" id="CKRE01000019">
    <property type="protein sequence ID" value="CIY84627.1"/>
    <property type="molecule type" value="Genomic_DNA"/>
</dbReference>
<gene>
    <name evidence="2" type="ORF">ERS019316_02264</name>
    <name evidence="3" type="ORF">ERS020485_01417</name>
    <name evidence="5" type="ORF">GM535_03465</name>
    <name evidence="7" type="ORF">GM537_06670</name>
    <name evidence="6" type="ORF">GM544_03775</name>
    <name evidence="4" type="ORF">GM545_03300</name>
    <name evidence="9" type="ORF">SAMEA3354366_00858</name>
    <name evidence="10" type="ORF">SAMEA3389245_01297</name>
    <name evidence="8" type="ORF">SAMEA3431391_00045</name>
    <name evidence="11" type="ORF">SAMEA4038883_00637</name>
</gene>
<accession>A0A064C443</accession>
<dbReference type="Proteomes" id="UP000290138">
    <property type="component" value="Chromosome"/>
</dbReference>
<dbReference type="AlphaFoldDB" id="A0A064C443"/>
<dbReference type="EMBL" id="LR216058">
    <property type="protein sequence ID" value="VFI31313.1"/>
    <property type="molecule type" value="Genomic_DNA"/>
</dbReference>
<evidence type="ECO:0000313" key="7">
    <source>
        <dbReference type="EMBL" id="MTW24530.1"/>
    </source>
</evidence>
<dbReference type="EMBL" id="CABDLL010000004">
    <property type="protein sequence ID" value="VTE37357.1"/>
    <property type="molecule type" value="Genomic_DNA"/>
</dbReference>
<keyword evidence="1" id="KW-0812">Transmembrane</keyword>
<evidence type="ECO:0000313" key="2">
    <source>
        <dbReference type="EMBL" id="CIV54836.1"/>
    </source>
</evidence>
<evidence type="ECO:0000313" key="6">
    <source>
        <dbReference type="EMBL" id="MTV89640.1"/>
    </source>
</evidence>
<feature type="transmembrane region" description="Helical" evidence="1">
    <location>
        <begin position="324"/>
        <end position="342"/>
    </location>
</feature>
<evidence type="ECO:0000313" key="14">
    <source>
        <dbReference type="Proteomes" id="UP000298847"/>
    </source>
</evidence>
<evidence type="ECO:0000313" key="19">
    <source>
        <dbReference type="Proteomes" id="UP000490982"/>
    </source>
</evidence>
<feature type="transmembrane region" description="Helical" evidence="1">
    <location>
        <begin position="202"/>
        <end position="230"/>
    </location>
</feature>
<evidence type="ECO:0000313" key="12">
    <source>
        <dbReference type="Proteomes" id="UP000040910"/>
    </source>
</evidence>
<sequence>MKILSKKECESILGYLNFIGITLLFFVIISLSIYFKSYLPFQGKLFLLFLVVDYATLNRYNMKLPIQSKKINTFYIRKNYIFLYLLAIVKKYYSFQILQSFIYLFILYFLDIIGYFYLSITLCLIAIQIISLILPSLFSIISKLFLFLSIGLLSIEQGQVVIYVILLNYFILVMGILDNHASNFYFKSSRMSQKRFRSSLFILLRFCWLNKGLTFSFILISILLSYLFWYMMTMLSIDDTKIPILFLYTSIYITLMEAIIGNHKSSIGVDLALLQLSALNHSKMNFFFKNAQLMMLTHLISFLQFSLLLCLIPVTSYSNDIKSILLNLLLIPFNYFIAYVYYKKALFLIKGTVSLLRWSFLVLYCFLIIFVILVGGIR</sequence>
<evidence type="ECO:0000313" key="11">
    <source>
        <dbReference type="EMBL" id="VTE37357.1"/>
    </source>
</evidence>
<dbReference type="EMBL" id="CAAXWD010000001">
    <property type="protein sequence ID" value="VQC96835.1"/>
    <property type="molecule type" value="Genomic_DNA"/>
</dbReference>
<dbReference type="RefSeq" id="WP_000698828.1">
    <property type="nucleotide sequence ID" value="NZ_AP025938.1"/>
</dbReference>
<organism evidence="4 17">
    <name type="scientific">Streptococcus pneumoniae</name>
    <dbReference type="NCBI Taxonomy" id="1313"/>
    <lineage>
        <taxon>Bacteria</taxon>
        <taxon>Bacillati</taxon>
        <taxon>Bacillota</taxon>
        <taxon>Bacilli</taxon>
        <taxon>Lactobacillales</taxon>
        <taxon>Streptococcaceae</taxon>
        <taxon>Streptococcus</taxon>
    </lineage>
</organism>
<reference evidence="12 13" key="1">
    <citation type="submission" date="2015-03" db="EMBL/GenBank/DDBJ databases">
        <authorList>
            <consortium name="Pathogen Informatics"/>
            <person name="Murphy D."/>
        </authorList>
    </citation>
    <scope>NUCLEOTIDE SEQUENCE [LARGE SCALE GENOMIC DNA]</scope>
    <source>
        <strain evidence="2">SMRU158</strain>
        <strain evidence="3 13">SMRU975</strain>
        <strain evidence="12">type strain: N</strain>
    </source>
</reference>
<dbReference type="Proteomes" id="UP000467349">
    <property type="component" value="Unassembled WGS sequence"/>
</dbReference>
<dbReference type="Proteomes" id="UP000298847">
    <property type="component" value="Unassembled WGS sequence"/>
</dbReference>
<dbReference type="OrthoDB" id="2236433at2"/>
<evidence type="ECO:0000313" key="3">
    <source>
        <dbReference type="EMBL" id="CIY84627.1"/>
    </source>
</evidence>
<dbReference type="EMBL" id="WNIB01000013">
    <property type="protein sequence ID" value="MTV89640.1"/>
    <property type="molecule type" value="Genomic_DNA"/>
</dbReference>
<dbReference type="EMBL" id="WNHS01000022">
    <property type="protein sequence ID" value="MTW24530.1"/>
    <property type="molecule type" value="Genomic_DNA"/>
</dbReference>
<feature type="transmembrane region" description="Helical" evidence="1">
    <location>
        <begin position="12"/>
        <end position="35"/>
    </location>
</feature>
<dbReference type="EMBL" id="CKLF01000066">
    <property type="protein sequence ID" value="CIV54836.1"/>
    <property type="molecule type" value="Genomic_DNA"/>
</dbReference>
<evidence type="ECO:0000313" key="17">
    <source>
        <dbReference type="Proteomes" id="UP000467349"/>
    </source>
</evidence>
<dbReference type="OMA" id="RLMFVFY"/>
<name>A0A064C443_STREE</name>
<protein>
    <submittedName>
        <fullName evidence="2">Membrane protein</fullName>
    </submittedName>
</protein>
<dbReference type="Proteomes" id="UP000310997">
    <property type="component" value="Unassembled WGS sequence"/>
</dbReference>
<feature type="transmembrane region" description="Helical" evidence="1">
    <location>
        <begin position="137"/>
        <end position="155"/>
    </location>
</feature>
<evidence type="ECO:0000313" key="8">
    <source>
        <dbReference type="EMBL" id="VFI31313.1"/>
    </source>
</evidence>
<evidence type="ECO:0000313" key="13">
    <source>
        <dbReference type="Proteomes" id="UP000042512"/>
    </source>
</evidence>
<feature type="transmembrane region" description="Helical" evidence="1">
    <location>
        <begin position="354"/>
        <end position="377"/>
    </location>
</feature>
<keyword evidence="1" id="KW-1133">Transmembrane helix</keyword>
<evidence type="ECO:0000313" key="10">
    <source>
        <dbReference type="EMBL" id="VST69815.1"/>
    </source>
</evidence>
<evidence type="ECO:0000313" key="4">
    <source>
        <dbReference type="EMBL" id="MTV42683.1"/>
    </source>
</evidence>
<dbReference type="EMBL" id="WNHN01000009">
    <property type="protein sequence ID" value="MTV76377.1"/>
    <property type="molecule type" value="Genomic_DNA"/>
</dbReference>
<dbReference type="Proteomes" id="UP000729182">
    <property type="component" value="Unassembled WGS sequence"/>
</dbReference>
<dbReference type="Proteomes" id="UP000042512">
    <property type="component" value="Unassembled WGS sequence"/>
</dbReference>
<dbReference type="Proteomes" id="UP000405447">
    <property type="component" value="Unassembled WGS sequence"/>
</dbReference>
<feature type="transmembrane region" description="Helical" evidence="1">
    <location>
        <begin position="242"/>
        <end position="260"/>
    </location>
</feature>
<evidence type="ECO:0000313" key="9">
    <source>
        <dbReference type="EMBL" id="VQC96835.1"/>
    </source>
</evidence>
<dbReference type="Proteomes" id="UP000040910">
    <property type="component" value="Unassembled WGS sequence"/>
</dbReference>
<evidence type="ECO:0000313" key="15">
    <source>
        <dbReference type="Proteomes" id="UP000310997"/>
    </source>
</evidence>
<feature type="transmembrane region" description="Helical" evidence="1">
    <location>
        <begin position="293"/>
        <end position="318"/>
    </location>
</feature>
<reference evidence="17 18" key="3">
    <citation type="submission" date="2019-11" db="EMBL/GenBank/DDBJ databases">
        <title>Growth characteristics of pneumococcus vary with the chemical composition of the capsule and with environmental conditions.</title>
        <authorList>
            <person name="Tothpal A."/>
            <person name="Desobry K."/>
            <person name="Joshi S."/>
            <person name="Wyllie A.L."/>
            <person name="Weinberger D.M."/>
        </authorList>
    </citation>
    <scope>NUCLEOTIDE SEQUENCE [LARGE SCALE GENOMIC DNA]</scope>
    <source>
        <strain evidence="4">Pnumococcus09N</strain>
        <strain evidence="17">pnumococcus09N</strain>
        <strain evidence="5">Pnumococcus10A</strain>
        <strain evidence="6">Pnumococcus15C</strain>
        <strain evidence="18">pnumococcus15C</strain>
        <strain evidence="19">pnumococcus23A</strain>
        <strain evidence="7">Pnumococcus23A</strain>
    </source>
</reference>
<evidence type="ECO:0000313" key="18">
    <source>
        <dbReference type="Proteomes" id="UP000476212"/>
    </source>
</evidence>
<keyword evidence="1" id="KW-0472">Membrane</keyword>
<evidence type="ECO:0000313" key="5">
    <source>
        <dbReference type="EMBL" id="MTV76377.1"/>
    </source>
</evidence>
<dbReference type="Proteomes" id="UP000476212">
    <property type="component" value="Unassembled WGS sequence"/>
</dbReference>
<reference evidence="14 15" key="2">
    <citation type="submission" date="2019-04" db="EMBL/GenBank/DDBJ databases">
        <authorList>
            <consortium name="Pathogen Informatics"/>
        </authorList>
    </citation>
    <scope>NUCLEOTIDE SEQUENCE [LARGE SCALE GENOMIC DNA]</scope>
    <source>
        <strain evidence="8">GPS_HK_21-sc-2296565</strain>
        <strain evidence="9 14">GPSC22</strain>
        <strain evidence="10 16">GPSC535</strain>
        <strain evidence="11 15">GPSC559</strain>
    </source>
</reference>
<dbReference type="EMBL" id="WNHU01000011">
    <property type="protein sequence ID" value="MTV42683.1"/>
    <property type="molecule type" value="Genomic_DNA"/>
</dbReference>
<dbReference type="Proteomes" id="UP000490982">
    <property type="component" value="Unassembled WGS sequence"/>
</dbReference>
<evidence type="ECO:0000313" key="16">
    <source>
        <dbReference type="Proteomes" id="UP000405447"/>
    </source>
</evidence>